<feature type="region of interest" description="Disordered" evidence="1">
    <location>
        <begin position="170"/>
        <end position="238"/>
    </location>
</feature>
<dbReference type="SUPFAM" id="SSF51197">
    <property type="entry name" value="Clavaminate synthase-like"/>
    <property type="match status" value="1"/>
</dbReference>
<feature type="region of interest" description="Disordered" evidence="1">
    <location>
        <begin position="27"/>
        <end position="91"/>
    </location>
</feature>
<protein>
    <recommendedName>
        <fullName evidence="2">JmjC domain-containing protein</fullName>
    </recommendedName>
</protein>
<dbReference type="PANTHER" id="PTHR12461:SF105">
    <property type="entry name" value="HYPOXIA-INDUCIBLE FACTOR 1-ALPHA INHIBITOR"/>
    <property type="match status" value="1"/>
</dbReference>
<dbReference type="InterPro" id="IPR041667">
    <property type="entry name" value="Cupin_8"/>
</dbReference>
<accession>A0A7S2TT59</accession>
<proteinExistence type="predicted"/>
<dbReference type="AlphaFoldDB" id="A0A7S2TT59"/>
<evidence type="ECO:0000259" key="2">
    <source>
        <dbReference type="PROSITE" id="PS51184"/>
    </source>
</evidence>
<evidence type="ECO:0000313" key="3">
    <source>
        <dbReference type="EMBL" id="CAD9769020.1"/>
    </source>
</evidence>
<name>A0A7S2TT59_9EUKA</name>
<feature type="compositionally biased region" description="Basic residues" evidence="1">
    <location>
        <begin position="171"/>
        <end position="184"/>
    </location>
</feature>
<dbReference type="Gene3D" id="2.60.120.650">
    <property type="entry name" value="Cupin"/>
    <property type="match status" value="1"/>
</dbReference>
<feature type="compositionally biased region" description="Low complexity" evidence="1">
    <location>
        <begin position="61"/>
        <end position="73"/>
    </location>
</feature>
<sequence>MGSKDREWLISPSRDKGWLSRMIANEKQITPISRRPNPAVSQRIDSTHSSIQDGDQTRKNLALSSIPSSFSASPKDKGFPKQKKEPDPECDVLGDDSMAWDVDDDRKGCDRFAKSCPRCFRLVWQPRVFHNFPLANMKNWTPEYLVECFGTEPIRTLAFSDVEPSTVKIDSKKKNRKRIIRPNRVRTGIEPSKRARKTKAQGPTTRSQSRRQNEVAREAWKRVTEESKGKKKSKKKQEAEINFGEFTGSAKVMTLREFLLAPGSRYIRWSLRNPGKSRGAYHSGTIPDVIKADVLPPMHMFIEKGCLVDCVLRFGTNRYRYPCHTDWAWNCLIQVRGKKIVYFHAPFPPKFRKKAQDHGSEDVACICERGSDKEGKMRLVLEEGRSDVVVANNTDSQFTGDLLFIPPSWPHSVESLEQGLSVSVNYFFKGSKDSIDQLLNDAAKN</sequence>
<dbReference type="PROSITE" id="PS51184">
    <property type="entry name" value="JMJC"/>
    <property type="match status" value="1"/>
</dbReference>
<feature type="compositionally biased region" description="Basic and acidic residues" evidence="1">
    <location>
        <begin position="74"/>
        <end position="87"/>
    </location>
</feature>
<dbReference type="EMBL" id="HBHP01020879">
    <property type="protein sequence ID" value="CAD9769020.1"/>
    <property type="molecule type" value="Transcribed_RNA"/>
</dbReference>
<feature type="compositionally biased region" description="Polar residues" evidence="1">
    <location>
        <begin position="39"/>
        <end position="54"/>
    </location>
</feature>
<gene>
    <name evidence="3" type="ORF">LSP00402_LOCUS13002</name>
</gene>
<dbReference type="Pfam" id="PF13621">
    <property type="entry name" value="Cupin_8"/>
    <property type="match status" value="1"/>
</dbReference>
<feature type="domain" description="JmjC" evidence="2">
    <location>
        <begin position="284"/>
        <end position="443"/>
    </location>
</feature>
<dbReference type="PANTHER" id="PTHR12461">
    <property type="entry name" value="HYPOXIA-INDUCIBLE FACTOR 1 ALPHA INHIBITOR-RELATED"/>
    <property type="match status" value="1"/>
</dbReference>
<organism evidence="3">
    <name type="scientific">Lotharella oceanica</name>
    <dbReference type="NCBI Taxonomy" id="641309"/>
    <lineage>
        <taxon>Eukaryota</taxon>
        <taxon>Sar</taxon>
        <taxon>Rhizaria</taxon>
        <taxon>Cercozoa</taxon>
        <taxon>Chlorarachniophyceae</taxon>
        <taxon>Lotharella</taxon>
    </lineage>
</organism>
<evidence type="ECO:0000256" key="1">
    <source>
        <dbReference type="SAM" id="MobiDB-lite"/>
    </source>
</evidence>
<feature type="compositionally biased region" description="Basic and acidic residues" evidence="1">
    <location>
        <begin position="211"/>
        <end position="228"/>
    </location>
</feature>
<reference evidence="3" key="1">
    <citation type="submission" date="2021-01" db="EMBL/GenBank/DDBJ databases">
        <authorList>
            <person name="Corre E."/>
            <person name="Pelletier E."/>
            <person name="Niang G."/>
            <person name="Scheremetjew M."/>
            <person name="Finn R."/>
            <person name="Kale V."/>
            <person name="Holt S."/>
            <person name="Cochrane G."/>
            <person name="Meng A."/>
            <person name="Brown T."/>
            <person name="Cohen L."/>
        </authorList>
    </citation>
    <scope>NUCLEOTIDE SEQUENCE</scope>
    <source>
        <strain evidence="3">CCMP622</strain>
    </source>
</reference>
<dbReference type="InterPro" id="IPR003347">
    <property type="entry name" value="JmjC_dom"/>
</dbReference>